<proteinExistence type="inferred from homology"/>
<dbReference type="RefSeq" id="WP_071473227.1">
    <property type="nucleotide sequence ID" value="NZ_MDKE01000033.1"/>
</dbReference>
<dbReference type="NCBIfam" id="NF010748">
    <property type="entry name" value="PRK14150.1"/>
    <property type="match status" value="1"/>
</dbReference>
<comment type="subcellular location">
    <subcellularLocation>
        <location evidence="1 10">Cytoplasm</location>
    </subcellularLocation>
</comment>
<keyword evidence="15" id="KW-1185">Reference proteome</keyword>
<keyword evidence="5 10" id="KW-0346">Stress response</keyword>
<evidence type="ECO:0000256" key="11">
    <source>
        <dbReference type="RuleBase" id="RU000639"/>
    </source>
</evidence>
<dbReference type="InterPro" id="IPR000740">
    <property type="entry name" value="GrpE"/>
</dbReference>
<comment type="function">
    <text evidence="7 10 11">Participates actively in the response to hyperosmotic and heat shock by preventing the aggregation of stress-denatured proteins, in association with DnaK and GrpE. It is the nucleotide exchange factor for DnaK and may function as a thermosensor. Unfolded proteins bind initially to DnaJ; upon interaction with the DnaJ-bound protein, DnaK hydrolyzes its bound ATP, resulting in the formation of a stable complex. GrpE releases ADP from DnaK; ATP binding to DnaK triggers the release of the substrate protein, thus completing the reaction cycle. Several rounds of ATP-dependent interactions between DnaJ, DnaK and GrpE are required for fully efficient folding.</text>
</comment>
<dbReference type="Proteomes" id="UP000243073">
    <property type="component" value="Unassembled WGS sequence"/>
</dbReference>
<dbReference type="EMBL" id="MDKE01000033">
    <property type="protein sequence ID" value="OIN07606.1"/>
    <property type="molecule type" value="Genomic_DNA"/>
</dbReference>
<organism evidence="14 15">
    <name type="scientific">Oceanisphaera psychrotolerans</name>
    <dbReference type="NCBI Taxonomy" id="1414654"/>
    <lineage>
        <taxon>Bacteria</taxon>
        <taxon>Pseudomonadati</taxon>
        <taxon>Pseudomonadota</taxon>
        <taxon>Gammaproteobacteria</taxon>
        <taxon>Aeromonadales</taxon>
        <taxon>Aeromonadaceae</taxon>
        <taxon>Oceanisphaera</taxon>
    </lineage>
</organism>
<dbReference type="PANTHER" id="PTHR21237:SF23">
    <property type="entry name" value="GRPE PROTEIN HOMOLOG, MITOCHONDRIAL"/>
    <property type="match status" value="1"/>
</dbReference>
<feature type="region of interest" description="Disordered" evidence="13">
    <location>
        <begin position="1"/>
        <end position="54"/>
    </location>
</feature>
<dbReference type="GO" id="GO:0051082">
    <property type="term" value="F:unfolded protein binding"/>
    <property type="evidence" value="ECO:0007669"/>
    <property type="project" value="TreeGrafter"/>
</dbReference>
<name>A0A1J4QEL1_9GAMM</name>
<comment type="subunit">
    <text evidence="3 10">Homodimer.</text>
</comment>
<dbReference type="PRINTS" id="PR00773">
    <property type="entry name" value="GRPEPROTEIN"/>
</dbReference>
<reference evidence="14 15" key="1">
    <citation type="submission" date="2016-07" db="EMBL/GenBank/DDBJ databases">
        <title>Draft Genome Sequence of Oceanisphaera psychrotolerans, isolated from coastal sediment samples.</title>
        <authorList>
            <person name="Zhuo S."/>
            <person name="Ruan Z."/>
        </authorList>
    </citation>
    <scope>NUCLEOTIDE SEQUENCE [LARGE SCALE GENOMIC DNA]</scope>
    <source>
        <strain evidence="14 15">LAM-WHM-ZC</strain>
    </source>
</reference>
<dbReference type="InterPro" id="IPR013805">
    <property type="entry name" value="GrpE_CC"/>
</dbReference>
<dbReference type="GO" id="GO:0042803">
    <property type="term" value="F:protein homodimerization activity"/>
    <property type="evidence" value="ECO:0007669"/>
    <property type="project" value="InterPro"/>
</dbReference>
<evidence type="ECO:0000256" key="12">
    <source>
        <dbReference type="RuleBase" id="RU004478"/>
    </source>
</evidence>
<evidence type="ECO:0000256" key="7">
    <source>
        <dbReference type="ARBA" id="ARBA00053401"/>
    </source>
</evidence>
<comment type="similarity">
    <text evidence="2 10 12">Belongs to the GrpE family.</text>
</comment>
<evidence type="ECO:0000256" key="3">
    <source>
        <dbReference type="ARBA" id="ARBA00011738"/>
    </source>
</evidence>
<evidence type="ECO:0000256" key="9">
    <source>
        <dbReference type="ARBA" id="ARBA00076414"/>
    </source>
</evidence>
<evidence type="ECO:0000256" key="4">
    <source>
        <dbReference type="ARBA" id="ARBA00022490"/>
    </source>
</evidence>
<dbReference type="CDD" id="cd00446">
    <property type="entry name" value="GrpE"/>
    <property type="match status" value="1"/>
</dbReference>
<dbReference type="SUPFAM" id="SSF58014">
    <property type="entry name" value="Coiled-coil domain of nucleotide exchange factor GrpE"/>
    <property type="match status" value="1"/>
</dbReference>
<evidence type="ECO:0000313" key="15">
    <source>
        <dbReference type="Proteomes" id="UP000243073"/>
    </source>
</evidence>
<dbReference type="NCBIfam" id="NF010737">
    <property type="entry name" value="PRK14139.1"/>
    <property type="match status" value="1"/>
</dbReference>
<dbReference type="PROSITE" id="PS01071">
    <property type="entry name" value="GRPE"/>
    <property type="match status" value="1"/>
</dbReference>
<dbReference type="GO" id="GO:0006457">
    <property type="term" value="P:protein folding"/>
    <property type="evidence" value="ECO:0007669"/>
    <property type="project" value="InterPro"/>
</dbReference>
<dbReference type="NCBIfam" id="NF010738">
    <property type="entry name" value="PRK14140.1"/>
    <property type="match status" value="1"/>
</dbReference>
<dbReference type="Gene3D" id="3.90.20.20">
    <property type="match status" value="1"/>
</dbReference>
<evidence type="ECO:0000256" key="5">
    <source>
        <dbReference type="ARBA" id="ARBA00023016"/>
    </source>
</evidence>
<evidence type="ECO:0000313" key="14">
    <source>
        <dbReference type="EMBL" id="OIN07606.1"/>
    </source>
</evidence>
<dbReference type="Pfam" id="PF01025">
    <property type="entry name" value="GrpE"/>
    <property type="match status" value="1"/>
</dbReference>
<protein>
    <recommendedName>
        <fullName evidence="8 10">Protein GrpE</fullName>
    </recommendedName>
    <alternativeName>
        <fullName evidence="9 10">HSP-70 cofactor</fullName>
    </alternativeName>
</protein>
<sequence>MSSKHHQVDAEQAAEQEPLTADTEASAGTEPTQPDAAYVAGLEQQLADATASAQAEKDNALRALAEMENLRRRAAQDVEKAQKFALEKFAGELLPVIDSLERALEHTDKETDAFQAVYEGVGLTLKSLLSTVEKFGVLPIDPQGEAFDPNKHQAMSMVESAEVAPNSVLAVMMKGYELNGRVLRPAMVMVSKGPAIDTQA</sequence>
<keyword evidence="6 10" id="KW-0143">Chaperone</keyword>
<dbReference type="GO" id="GO:0000774">
    <property type="term" value="F:adenyl-nucleotide exchange factor activity"/>
    <property type="evidence" value="ECO:0007669"/>
    <property type="project" value="InterPro"/>
</dbReference>
<dbReference type="InterPro" id="IPR009012">
    <property type="entry name" value="GrpE_head"/>
</dbReference>
<dbReference type="HAMAP" id="MF_01151">
    <property type="entry name" value="GrpE"/>
    <property type="match status" value="1"/>
</dbReference>
<evidence type="ECO:0000256" key="2">
    <source>
        <dbReference type="ARBA" id="ARBA00009054"/>
    </source>
</evidence>
<dbReference type="AlphaFoldDB" id="A0A1J4QEL1"/>
<dbReference type="GO" id="GO:0051087">
    <property type="term" value="F:protein-folding chaperone binding"/>
    <property type="evidence" value="ECO:0007669"/>
    <property type="project" value="InterPro"/>
</dbReference>
<evidence type="ECO:0000256" key="6">
    <source>
        <dbReference type="ARBA" id="ARBA00023186"/>
    </source>
</evidence>
<keyword evidence="4 10" id="KW-0963">Cytoplasm</keyword>
<dbReference type="PANTHER" id="PTHR21237">
    <property type="entry name" value="GRPE PROTEIN"/>
    <property type="match status" value="1"/>
</dbReference>
<comment type="caution">
    <text evidence="14">The sequence shown here is derived from an EMBL/GenBank/DDBJ whole genome shotgun (WGS) entry which is preliminary data.</text>
</comment>
<dbReference type="SUPFAM" id="SSF51064">
    <property type="entry name" value="Head domain of nucleotide exchange factor GrpE"/>
    <property type="match status" value="1"/>
</dbReference>
<dbReference type="Gene3D" id="2.30.22.10">
    <property type="entry name" value="Head domain of nucleotide exchange factor GrpE"/>
    <property type="match status" value="1"/>
</dbReference>
<evidence type="ECO:0000256" key="10">
    <source>
        <dbReference type="HAMAP-Rule" id="MF_01151"/>
    </source>
</evidence>
<dbReference type="STRING" id="1414654.BFR47_03000"/>
<gene>
    <name evidence="10" type="primary">grpE</name>
    <name evidence="14" type="ORF">BFR47_03000</name>
</gene>
<accession>A0A1J4QEL1</accession>
<evidence type="ECO:0000256" key="8">
    <source>
        <dbReference type="ARBA" id="ARBA00072274"/>
    </source>
</evidence>
<dbReference type="OrthoDB" id="9789811at2"/>
<evidence type="ECO:0000256" key="13">
    <source>
        <dbReference type="SAM" id="MobiDB-lite"/>
    </source>
</evidence>
<dbReference type="GO" id="GO:0005829">
    <property type="term" value="C:cytosol"/>
    <property type="evidence" value="ECO:0007669"/>
    <property type="project" value="TreeGrafter"/>
</dbReference>
<evidence type="ECO:0000256" key="1">
    <source>
        <dbReference type="ARBA" id="ARBA00004496"/>
    </source>
</evidence>
<dbReference type="FunFam" id="2.30.22.10:FF:000001">
    <property type="entry name" value="Protein GrpE"/>
    <property type="match status" value="1"/>
</dbReference>